<evidence type="ECO:0000313" key="3">
    <source>
        <dbReference type="EMBL" id="KAK0703043.1"/>
    </source>
</evidence>
<feature type="region of interest" description="Disordered" evidence="1">
    <location>
        <begin position="101"/>
        <end position="122"/>
    </location>
</feature>
<reference evidence="3" key="1">
    <citation type="submission" date="2023-06" db="EMBL/GenBank/DDBJ databases">
        <title>Genome-scale phylogeny and comparative genomics of the fungal order Sordariales.</title>
        <authorList>
            <consortium name="Lawrence Berkeley National Laboratory"/>
            <person name="Hensen N."/>
            <person name="Bonometti L."/>
            <person name="Westerberg I."/>
            <person name="Brannstrom I.O."/>
            <person name="Guillou S."/>
            <person name="Cros-Aarteil S."/>
            <person name="Calhoun S."/>
            <person name="Haridas S."/>
            <person name="Kuo A."/>
            <person name="Mondo S."/>
            <person name="Pangilinan J."/>
            <person name="Riley R."/>
            <person name="LaButti K."/>
            <person name="Andreopoulos B."/>
            <person name="Lipzen A."/>
            <person name="Chen C."/>
            <person name="Yanf M."/>
            <person name="Daum C."/>
            <person name="Ng V."/>
            <person name="Clum A."/>
            <person name="Steindorff A."/>
            <person name="Ohm R."/>
            <person name="Martin F."/>
            <person name="Silar P."/>
            <person name="Natvig D."/>
            <person name="Lalanne C."/>
            <person name="Gautier V."/>
            <person name="Ament-velasquez S.L."/>
            <person name="Kruys A."/>
            <person name="Hutchinson M.I."/>
            <person name="Powell A.J."/>
            <person name="Barry K."/>
            <person name="Miller A.N."/>
            <person name="Grigoriev I.V."/>
            <person name="Debuchy R."/>
            <person name="Gladieux P."/>
            <person name="Thoren M.H."/>
            <person name="Johannesson H."/>
        </authorList>
    </citation>
    <scope>NUCLEOTIDE SEQUENCE</scope>
    <source>
        <strain evidence="3">SMH2392-1A</strain>
    </source>
</reference>
<dbReference type="GO" id="GO:0005739">
    <property type="term" value="C:mitochondrion"/>
    <property type="evidence" value="ECO:0007669"/>
    <property type="project" value="TreeGrafter"/>
</dbReference>
<organism evidence="3 4">
    <name type="scientific">Lasiosphaeria miniovina</name>
    <dbReference type="NCBI Taxonomy" id="1954250"/>
    <lineage>
        <taxon>Eukaryota</taxon>
        <taxon>Fungi</taxon>
        <taxon>Dikarya</taxon>
        <taxon>Ascomycota</taxon>
        <taxon>Pezizomycotina</taxon>
        <taxon>Sordariomycetes</taxon>
        <taxon>Sordariomycetidae</taxon>
        <taxon>Sordariales</taxon>
        <taxon>Lasiosphaeriaceae</taxon>
        <taxon>Lasiosphaeria</taxon>
    </lineage>
</organism>
<gene>
    <name evidence="3" type="ORF">B0T26DRAFT_876204</name>
</gene>
<dbReference type="SUPFAM" id="SSF56524">
    <property type="entry name" value="Oxidoreductase molybdopterin-binding domain"/>
    <property type="match status" value="1"/>
</dbReference>
<dbReference type="InterPro" id="IPR036374">
    <property type="entry name" value="OxRdtase_Mopterin-bd_sf"/>
</dbReference>
<dbReference type="Gene3D" id="3.90.420.10">
    <property type="entry name" value="Oxidoreductase, molybdopterin-binding domain"/>
    <property type="match status" value="1"/>
</dbReference>
<dbReference type="Pfam" id="PF00174">
    <property type="entry name" value="Oxidored_molyb"/>
    <property type="match status" value="1"/>
</dbReference>
<protein>
    <submittedName>
        <fullName evidence="3">Oxidoreductase, molybdopterin-binding domain-containing protein</fullName>
    </submittedName>
</protein>
<dbReference type="InterPro" id="IPR008335">
    <property type="entry name" value="Mopterin_OxRdtase_euk"/>
</dbReference>
<evidence type="ECO:0000313" key="4">
    <source>
        <dbReference type="Proteomes" id="UP001172101"/>
    </source>
</evidence>
<accession>A0AA39ZT31</accession>
<evidence type="ECO:0000259" key="2">
    <source>
        <dbReference type="Pfam" id="PF00174"/>
    </source>
</evidence>
<feature type="domain" description="Oxidoreductase molybdopterin-binding" evidence="2">
    <location>
        <begin position="49"/>
        <end position="104"/>
    </location>
</feature>
<comment type="caution">
    <text evidence="3">The sequence shown here is derived from an EMBL/GenBank/DDBJ whole genome shotgun (WGS) entry which is preliminary data.</text>
</comment>
<dbReference type="PANTHER" id="PTHR19372">
    <property type="entry name" value="SULFITE REDUCTASE"/>
    <property type="match status" value="1"/>
</dbReference>
<dbReference type="GO" id="GO:0020037">
    <property type="term" value="F:heme binding"/>
    <property type="evidence" value="ECO:0007669"/>
    <property type="project" value="TreeGrafter"/>
</dbReference>
<sequence>MRPHVSLATYFLSDWPPVPFKFPYNGEPPKSLLVKKTVTPNELHLVRNHGGIPDIDAQAFDLQLDGLVNKPQKIALADLQNEALFPRVSKLVTIQCSGTQRQVAVPHQGHREHEPGTGPEQRVEFLPITRPTEFAYQTPEEYDVAWSKMQPRDVDD</sequence>
<evidence type="ECO:0000256" key="1">
    <source>
        <dbReference type="SAM" id="MobiDB-lite"/>
    </source>
</evidence>
<dbReference type="PANTHER" id="PTHR19372:SF6">
    <property type="entry name" value="SULFITE OXIDASE"/>
    <property type="match status" value="1"/>
</dbReference>
<name>A0AA39ZT31_9PEZI</name>
<dbReference type="GO" id="GO:0008482">
    <property type="term" value="F:sulfite oxidase activity"/>
    <property type="evidence" value="ECO:0007669"/>
    <property type="project" value="TreeGrafter"/>
</dbReference>
<dbReference type="AlphaFoldDB" id="A0AA39ZT31"/>
<dbReference type="GO" id="GO:0043546">
    <property type="term" value="F:molybdopterin cofactor binding"/>
    <property type="evidence" value="ECO:0007669"/>
    <property type="project" value="TreeGrafter"/>
</dbReference>
<dbReference type="EMBL" id="JAUIRO010000008">
    <property type="protein sequence ID" value="KAK0703043.1"/>
    <property type="molecule type" value="Genomic_DNA"/>
</dbReference>
<dbReference type="RefSeq" id="XP_060289902.1">
    <property type="nucleotide sequence ID" value="XM_060448087.1"/>
</dbReference>
<dbReference type="GO" id="GO:0006790">
    <property type="term" value="P:sulfur compound metabolic process"/>
    <property type="evidence" value="ECO:0007669"/>
    <property type="project" value="TreeGrafter"/>
</dbReference>
<proteinExistence type="predicted"/>
<dbReference type="GeneID" id="85331357"/>
<dbReference type="Proteomes" id="UP001172101">
    <property type="component" value="Unassembled WGS sequence"/>
</dbReference>
<keyword evidence="4" id="KW-1185">Reference proteome</keyword>
<dbReference type="InterPro" id="IPR000572">
    <property type="entry name" value="OxRdtase_Mopterin-bd_dom"/>
</dbReference>
<dbReference type="PRINTS" id="PR00407">
    <property type="entry name" value="EUMOPTERIN"/>
</dbReference>